<protein>
    <submittedName>
        <fullName evidence="1">Uncharacterized protein</fullName>
    </submittedName>
</protein>
<organism evidence="1">
    <name type="scientific">Arundo donax</name>
    <name type="common">Giant reed</name>
    <name type="synonym">Donax arundinaceus</name>
    <dbReference type="NCBI Taxonomy" id="35708"/>
    <lineage>
        <taxon>Eukaryota</taxon>
        <taxon>Viridiplantae</taxon>
        <taxon>Streptophyta</taxon>
        <taxon>Embryophyta</taxon>
        <taxon>Tracheophyta</taxon>
        <taxon>Spermatophyta</taxon>
        <taxon>Magnoliopsida</taxon>
        <taxon>Liliopsida</taxon>
        <taxon>Poales</taxon>
        <taxon>Poaceae</taxon>
        <taxon>PACMAD clade</taxon>
        <taxon>Arundinoideae</taxon>
        <taxon>Arundineae</taxon>
        <taxon>Arundo</taxon>
    </lineage>
</organism>
<sequence length="118" mass="13567">MKLIITSEYIVCESSENLLSVCVNNVPQLQLEMHQLYVINFAVYMFQGGYLDARVAQFCITRRVKNYSFSNYLCKACFLPGEAVVSTEKLARGITNDLILPVQYFVLDAIFDVFCMRR</sequence>
<evidence type="ECO:0000313" key="1">
    <source>
        <dbReference type="EMBL" id="JAE22256.1"/>
    </source>
</evidence>
<accession>A0A0A9GI97</accession>
<reference evidence="1" key="1">
    <citation type="submission" date="2014-09" db="EMBL/GenBank/DDBJ databases">
        <authorList>
            <person name="Magalhaes I.L.F."/>
            <person name="Oliveira U."/>
            <person name="Santos F.R."/>
            <person name="Vidigal T.H.D.A."/>
            <person name="Brescovit A.D."/>
            <person name="Santos A.J."/>
        </authorList>
    </citation>
    <scope>NUCLEOTIDE SEQUENCE</scope>
    <source>
        <tissue evidence="1">Shoot tissue taken approximately 20 cm above the soil surface</tissue>
    </source>
</reference>
<dbReference type="EMBL" id="GBRH01175640">
    <property type="protein sequence ID" value="JAE22256.1"/>
    <property type="molecule type" value="Transcribed_RNA"/>
</dbReference>
<proteinExistence type="predicted"/>
<name>A0A0A9GI97_ARUDO</name>
<dbReference type="AlphaFoldDB" id="A0A0A9GI97"/>
<reference evidence="1" key="2">
    <citation type="journal article" date="2015" name="Data Brief">
        <title>Shoot transcriptome of the giant reed, Arundo donax.</title>
        <authorList>
            <person name="Barrero R.A."/>
            <person name="Guerrero F.D."/>
            <person name="Moolhuijzen P."/>
            <person name="Goolsby J.A."/>
            <person name="Tidwell J."/>
            <person name="Bellgard S.E."/>
            <person name="Bellgard M.I."/>
        </authorList>
    </citation>
    <scope>NUCLEOTIDE SEQUENCE</scope>
    <source>
        <tissue evidence="1">Shoot tissue taken approximately 20 cm above the soil surface</tissue>
    </source>
</reference>